<keyword evidence="7" id="KW-0175">Coiled coil</keyword>
<dbReference type="GO" id="GO:0032259">
    <property type="term" value="P:methylation"/>
    <property type="evidence" value="ECO:0007669"/>
    <property type="project" value="UniProtKB-KW"/>
</dbReference>
<feature type="coiled-coil region" evidence="7">
    <location>
        <begin position="624"/>
        <end position="711"/>
    </location>
</feature>
<dbReference type="InterPro" id="IPR000700">
    <property type="entry name" value="PAS-assoc_C"/>
</dbReference>
<evidence type="ECO:0000256" key="7">
    <source>
        <dbReference type="SAM" id="Coils"/>
    </source>
</evidence>
<evidence type="ECO:0000259" key="10">
    <source>
        <dbReference type="PROSITE" id="PS50123"/>
    </source>
</evidence>
<dbReference type="Proteomes" id="UP000252585">
    <property type="component" value="Unassembled WGS sequence"/>
</dbReference>
<dbReference type="GO" id="GO:0000156">
    <property type="term" value="F:phosphorelay response regulator activity"/>
    <property type="evidence" value="ECO:0007669"/>
    <property type="project" value="InterPro"/>
</dbReference>
<dbReference type="EC" id="2.1.1.80" evidence="2"/>
<evidence type="ECO:0000256" key="2">
    <source>
        <dbReference type="ARBA" id="ARBA00012534"/>
    </source>
</evidence>
<organism evidence="11 12">
    <name type="scientific">Saliterribacillus persicus</name>
    <dbReference type="NCBI Taxonomy" id="930114"/>
    <lineage>
        <taxon>Bacteria</taxon>
        <taxon>Bacillati</taxon>
        <taxon>Bacillota</taxon>
        <taxon>Bacilli</taxon>
        <taxon>Bacillales</taxon>
        <taxon>Bacillaceae</taxon>
        <taxon>Saliterribacillus</taxon>
    </lineage>
</organism>
<feature type="domain" description="CheB-type methylesterase" evidence="9">
    <location>
        <begin position="4"/>
        <end position="193"/>
    </location>
</feature>
<dbReference type="InterPro" id="IPR035965">
    <property type="entry name" value="PAS-like_dom_sf"/>
</dbReference>
<dbReference type="PROSITE" id="PS50123">
    <property type="entry name" value="CHER"/>
    <property type="match status" value="1"/>
</dbReference>
<dbReference type="CDD" id="cd16434">
    <property type="entry name" value="CheB-CheR_fusion"/>
    <property type="match status" value="1"/>
</dbReference>
<evidence type="ECO:0000256" key="3">
    <source>
        <dbReference type="ARBA" id="ARBA00022603"/>
    </source>
</evidence>
<dbReference type="GO" id="GO:0005737">
    <property type="term" value="C:cytoplasm"/>
    <property type="evidence" value="ECO:0007669"/>
    <property type="project" value="InterPro"/>
</dbReference>
<dbReference type="PANTHER" id="PTHR24422:SF10">
    <property type="entry name" value="CHEMOTAXIS PROTEIN METHYLTRANSFERASE 2"/>
    <property type="match status" value="1"/>
</dbReference>
<dbReference type="InterPro" id="IPR000673">
    <property type="entry name" value="Sig_transdc_resp-reg_Me-estase"/>
</dbReference>
<dbReference type="EMBL" id="QPJJ01000007">
    <property type="protein sequence ID" value="RCW69837.1"/>
    <property type="molecule type" value="Genomic_DNA"/>
</dbReference>
<dbReference type="InterPro" id="IPR022642">
    <property type="entry name" value="CheR_C"/>
</dbReference>
<dbReference type="InterPro" id="IPR035909">
    <property type="entry name" value="CheB_C"/>
</dbReference>
<dbReference type="PROSITE" id="PS50122">
    <property type="entry name" value="CHEB"/>
    <property type="match status" value="1"/>
</dbReference>
<dbReference type="Gene3D" id="3.30.450.20">
    <property type="entry name" value="PAS domain"/>
    <property type="match status" value="2"/>
</dbReference>
<sequence>MPSEIKDTYYVGIGASAGGLESLEQFFTAIPSDTGMVFIVVQHLSPDFKSMMDELLERHTQMPIDVIKDGMITEPNHIYLIPPRTNLSIYHGKLFLEEQAMREQIPLPIDSFFKSLATDQEENAVGIILSGTGSDGTVGLKAIKEKSGLVIAEDQKSAKFDGMPRSAISTGLVDYILAAKDMAEELVHYIKHPVVHEQDTQEPSEKSQDELTRASMIMRNHCGIDFSSYKETTMIRRINRRIKVNRLHSFKEYVSYLAESEEERNILRRELFIGVTGFFRDEDAFAKLEEKVLPQIDFEKDTIRVWSAGCSTGEEVYSLAIMLQEHMHQINSKAEVKIFATDVDEYALEMAGTGYYPDSLLANVEPKLITRYFIKKTDGFQVKESIRKMIVFAKHNILKDPPFSRLDMLVCRNLFIYLKSEKQHQVLEKFYHSLHPNGFLFLGSSESIGDLSVAYKVVDSKWKIYQYKPGYRPATISNVTYSDRRAQRVDQNDDQNQMIRIEKVLQQGLESISPPSIVIDSKEQIIHVVNDVSSFIKTQPGRFSNNFNSNMSKELALFIHNLMRRLKSDRTSSIVQPIGFLGDNQKHLTLKGYLLEIQKTDFFFISFIEADKEENESLVEVDMSDEVNERVQHLEQQLQQAREGLQATVEELETSNEELQSSNEELIASNEELQSTNQELQSVNEELYTVNKEHQAKIDQLTESNNDLNNLIRNTEIGALYLDNKLQIRRITPIMTSLTNIRESDIGRPISHLTVMDQYPSLTDDIYKVLDTLESMEKEIYSSDGSYWFSKIRPYRTEYNSVDGIIVTLMEITNLKNEQSKVNRGEKRLSTLMDQGKLAWWEFNVPENHFVHAPKRSEMLGYKNSDFPKCLEELLEIVHEDDKEKVANEIELVQTGKKESFNISYRMLHNDQSYVWFHDQGEVVEKDDQNYPVKLAGIVTMLHSNK</sequence>
<dbReference type="Gene3D" id="3.40.50.150">
    <property type="entry name" value="Vaccinia Virus protein VP39"/>
    <property type="match status" value="1"/>
</dbReference>
<dbReference type="InterPro" id="IPR022641">
    <property type="entry name" value="CheR_N"/>
</dbReference>
<dbReference type="AlphaFoldDB" id="A0A368XTJ1"/>
<dbReference type="PROSITE" id="PS50113">
    <property type="entry name" value="PAC"/>
    <property type="match status" value="1"/>
</dbReference>
<dbReference type="InterPro" id="IPR013655">
    <property type="entry name" value="PAS_fold_3"/>
</dbReference>
<keyword evidence="5" id="KW-0949">S-adenosyl-L-methionine</keyword>
<dbReference type="InterPro" id="IPR036804">
    <property type="entry name" value="CheR_N_sf"/>
</dbReference>
<dbReference type="Gene3D" id="3.40.50.180">
    <property type="entry name" value="Methylesterase CheB, C-terminal domain"/>
    <property type="match status" value="1"/>
</dbReference>
<dbReference type="GO" id="GO:0008983">
    <property type="term" value="F:protein-glutamate O-methyltransferase activity"/>
    <property type="evidence" value="ECO:0007669"/>
    <property type="project" value="UniProtKB-EC"/>
</dbReference>
<gene>
    <name evidence="11" type="ORF">DFR57_107227</name>
</gene>
<evidence type="ECO:0000313" key="11">
    <source>
        <dbReference type="EMBL" id="RCW69837.1"/>
    </source>
</evidence>
<dbReference type="GO" id="GO:0006935">
    <property type="term" value="P:chemotaxis"/>
    <property type="evidence" value="ECO:0007669"/>
    <property type="project" value="UniProtKB-UniRule"/>
</dbReference>
<feature type="active site" evidence="6">
    <location>
        <position position="16"/>
    </location>
</feature>
<feature type="domain" description="PAC" evidence="8">
    <location>
        <begin position="774"/>
        <end position="824"/>
    </location>
</feature>
<evidence type="ECO:0000256" key="4">
    <source>
        <dbReference type="ARBA" id="ARBA00022679"/>
    </source>
</evidence>
<dbReference type="Pfam" id="PF13596">
    <property type="entry name" value="PAS_10"/>
    <property type="match status" value="1"/>
</dbReference>
<feature type="active site" evidence="6">
    <location>
        <position position="43"/>
    </location>
</feature>
<dbReference type="Pfam" id="PF03705">
    <property type="entry name" value="CheR_N"/>
    <property type="match status" value="1"/>
</dbReference>
<dbReference type="Pfam" id="PF01739">
    <property type="entry name" value="CheR"/>
    <property type="match status" value="1"/>
</dbReference>
<reference evidence="11 12" key="1">
    <citation type="submission" date="2018-07" db="EMBL/GenBank/DDBJ databases">
        <title>Genomic Encyclopedia of Type Strains, Phase IV (KMG-IV): sequencing the most valuable type-strain genomes for metagenomic binning, comparative biology and taxonomic classification.</title>
        <authorList>
            <person name="Goeker M."/>
        </authorList>
    </citation>
    <scope>NUCLEOTIDE SEQUENCE [LARGE SCALE GENOMIC DNA]</scope>
    <source>
        <strain evidence="11 12">DSM 27696</strain>
    </source>
</reference>
<dbReference type="RefSeq" id="WP_114353047.1">
    <property type="nucleotide sequence ID" value="NZ_QPJJ01000007.1"/>
</dbReference>
<keyword evidence="6" id="KW-0378">Hydrolase</keyword>
<dbReference type="SUPFAM" id="SSF52738">
    <property type="entry name" value="Methylesterase CheB, C-terminal domain"/>
    <property type="match status" value="1"/>
</dbReference>
<dbReference type="GO" id="GO:0008984">
    <property type="term" value="F:protein-glutamate methylesterase activity"/>
    <property type="evidence" value="ECO:0007669"/>
    <property type="project" value="InterPro"/>
</dbReference>
<keyword evidence="12" id="KW-1185">Reference proteome</keyword>
<dbReference type="Pfam" id="PF08447">
    <property type="entry name" value="PAS_3"/>
    <property type="match status" value="1"/>
</dbReference>
<dbReference type="InterPro" id="IPR000780">
    <property type="entry name" value="CheR_MeTrfase"/>
</dbReference>
<dbReference type="InterPro" id="IPR050903">
    <property type="entry name" value="Bact_Chemotaxis_MeTrfase"/>
</dbReference>
<dbReference type="InterPro" id="IPR029063">
    <property type="entry name" value="SAM-dependent_MTases_sf"/>
</dbReference>
<dbReference type="SMART" id="SM00138">
    <property type="entry name" value="MeTrc"/>
    <property type="match status" value="1"/>
</dbReference>
<dbReference type="Pfam" id="PF01339">
    <property type="entry name" value="CheB_methylest"/>
    <property type="match status" value="1"/>
</dbReference>
<evidence type="ECO:0000313" key="12">
    <source>
        <dbReference type="Proteomes" id="UP000252585"/>
    </source>
</evidence>
<dbReference type="PANTHER" id="PTHR24422">
    <property type="entry name" value="CHEMOTAXIS PROTEIN METHYLTRANSFERASE"/>
    <property type="match status" value="1"/>
</dbReference>
<feature type="domain" description="CheR-type methyltransferase" evidence="10">
    <location>
        <begin position="207"/>
        <end position="448"/>
    </location>
</feature>
<comment type="caution">
    <text evidence="11">The sequence shown here is derived from an EMBL/GenBank/DDBJ whole genome shotgun (WGS) entry which is preliminary data.</text>
</comment>
<comment type="catalytic activity">
    <reaction evidence="1">
        <text>L-glutamyl-[protein] + S-adenosyl-L-methionine = [protein]-L-glutamate 5-O-methyl ester + S-adenosyl-L-homocysteine</text>
        <dbReference type="Rhea" id="RHEA:24452"/>
        <dbReference type="Rhea" id="RHEA-COMP:10208"/>
        <dbReference type="Rhea" id="RHEA-COMP:10311"/>
        <dbReference type="ChEBI" id="CHEBI:29973"/>
        <dbReference type="ChEBI" id="CHEBI:57856"/>
        <dbReference type="ChEBI" id="CHEBI:59789"/>
        <dbReference type="ChEBI" id="CHEBI:82795"/>
        <dbReference type="EC" id="2.1.1.80"/>
    </reaction>
</comment>
<dbReference type="SUPFAM" id="SSF53335">
    <property type="entry name" value="S-adenosyl-L-methionine-dependent methyltransferases"/>
    <property type="match status" value="1"/>
</dbReference>
<name>A0A368XTJ1_9BACI</name>
<evidence type="ECO:0000259" key="8">
    <source>
        <dbReference type="PROSITE" id="PS50113"/>
    </source>
</evidence>
<protein>
    <recommendedName>
        <fullName evidence="2">protein-glutamate O-methyltransferase</fullName>
        <ecNumber evidence="2">2.1.1.80</ecNumber>
    </recommendedName>
</protein>
<dbReference type="PRINTS" id="PR00996">
    <property type="entry name" value="CHERMTFRASE"/>
</dbReference>
<proteinExistence type="predicted"/>
<keyword evidence="6" id="KW-0145">Chemotaxis</keyword>
<feature type="active site" evidence="6">
    <location>
        <position position="135"/>
    </location>
</feature>
<keyword evidence="4" id="KW-0808">Transferase</keyword>
<evidence type="ECO:0000256" key="6">
    <source>
        <dbReference type="PROSITE-ProRule" id="PRU00050"/>
    </source>
</evidence>
<dbReference type="SUPFAM" id="SSF47757">
    <property type="entry name" value="Chemotaxis receptor methyltransferase CheR, N-terminal domain"/>
    <property type="match status" value="1"/>
</dbReference>
<accession>A0A368XTJ1</accession>
<evidence type="ECO:0000256" key="5">
    <source>
        <dbReference type="ARBA" id="ARBA00022691"/>
    </source>
</evidence>
<evidence type="ECO:0000259" key="9">
    <source>
        <dbReference type="PROSITE" id="PS50122"/>
    </source>
</evidence>
<dbReference type="SUPFAM" id="SSF55785">
    <property type="entry name" value="PYP-like sensor domain (PAS domain)"/>
    <property type="match status" value="2"/>
</dbReference>
<dbReference type="OrthoDB" id="9816309at2"/>
<keyword evidence="3" id="KW-0489">Methyltransferase</keyword>
<dbReference type="Gene3D" id="1.10.155.10">
    <property type="entry name" value="Chemotaxis receptor methyltransferase CheR, N-terminal domain"/>
    <property type="match status" value="1"/>
</dbReference>
<evidence type="ECO:0000256" key="1">
    <source>
        <dbReference type="ARBA" id="ARBA00001541"/>
    </source>
</evidence>